<evidence type="ECO:0008006" key="11">
    <source>
        <dbReference type="Google" id="ProtNLM"/>
    </source>
</evidence>
<name>A0ABR0P8K6_GOSAR</name>
<evidence type="ECO:0000256" key="1">
    <source>
        <dbReference type="ARBA" id="ARBA00022723"/>
    </source>
</evidence>
<dbReference type="InterPro" id="IPR013083">
    <property type="entry name" value="Znf_RING/FYVE/PHD"/>
</dbReference>
<dbReference type="InterPro" id="IPR047243">
    <property type="entry name" value="RING-H2_BRAP2"/>
</dbReference>
<keyword evidence="1" id="KW-0479">Metal-binding</keyword>
<evidence type="ECO:0000256" key="2">
    <source>
        <dbReference type="ARBA" id="ARBA00022771"/>
    </source>
</evidence>
<dbReference type="Gene3D" id="3.30.40.10">
    <property type="entry name" value="Zinc/RING finger domain, C3HC4 (zinc finger)"/>
    <property type="match status" value="1"/>
</dbReference>
<keyword evidence="2 4" id="KW-0863">Zinc-finger</keyword>
<keyword evidence="10" id="KW-1185">Reference proteome</keyword>
<feature type="domain" description="RING-type" evidence="7">
    <location>
        <begin position="166"/>
        <end position="206"/>
    </location>
</feature>
<gene>
    <name evidence="9" type="ORF">PVK06_022474</name>
</gene>
<evidence type="ECO:0000256" key="3">
    <source>
        <dbReference type="ARBA" id="ARBA00022833"/>
    </source>
</evidence>
<dbReference type="InterPro" id="IPR001607">
    <property type="entry name" value="Znf_UBP"/>
</dbReference>
<keyword evidence="3" id="KW-0862">Zinc</keyword>
<dbReference type="SUPFAM" id="SSF57850">
    <property type="entry name" value="RING/U-box"/>
    <property type="match status" value="1"/>
</dbReference>
<dbReference type="PANTHER" id="PTHR24007:SF10">
    <property type="entry name" value="BRAP2 RING ZNF UBP DOMAIN-CONTAINING PROTEIN 1"/>
    <property type="match status" value="1"/>
</dbReference>
<proteinExistence type="predicted"/>
<dbReference type="InterPro" id="IPR011422">
    <property type="entry name" value="BRAP2/ETP1_RRM"/>
</dbReference>
<sequence length="544" mass="61960">MFILRVHSVDTELPLTNAEEIEFYTITSLSNPNPKFRERRGVVHLYRKASQSSLPNPSSRSTSLFVVAVPKYLSAADFIRFAGSHIENITYILFVWNDGMEDRYSVLIELAAQSAADAFYFSLNGKRFSPAEAELCHILFTQSVEYTELGEIASTPPVGFTELPTCPICLERLDPDTSGILSTFCDHSFQCSCTSKWTYLSCTVCRFCQQQEENPVCSICGSGENLWICLICGFMGCGRYKEGHGVRHWKDTQHCYSLELISQQIWDYVGDGYVHRLTHSKVDGKPVEINSRCTSIEGTCHSCGYGDDSGINEAIYSSKVEAVFDEYSRLLATELEKQRQNYESLLAEAKGKRDSTIAEAVEKAVTSEMQDIQSKLDKCTEEKNALAEINRKLIKDQQVWHVKVKEIEERYSYFLFKRAKLATSPHSTHFCIYLFFLNYLFHPLLSCLSFVSQVLRSDFFLAFFLHGYFGFHFREASESRLMDEKILDLEEQVRDLKVYIEAQKTLTDMTDSDSIKGGTVLPVPSTQSSSTNTRRHKKAGRRRN</sequence>
<feature type="domain" description="UBP-type" evidence="8">
    <location>
        <begin position="200"/>
        <end position="293"/>
    </location>
</feature>
<feature type="coiled-coil region" evidence="5">
    <location>
        <begin position="328"/>
        <end position="389"/>
    </location>
</feature>
<dbReference type="InterPro" id="IPR001841">
    <property type="entry name" value="Znf_RING"/>
</dbReference>
<dbReference type="PROSITE" id="PS50271">
    <property type="entry name" value="ZF_UBP"/>
    <property type="match status" value="1"/>
</dbReference>
<evidence type="ECO:0000259" key="7">
    <source>
        <dbReference type="PROSITE" id="PS50089"/>
    </source>
</evidence>
<dbReference type="EMBL" id="JARKNE010000007">
    <property type="protein sequence ID" value="KAK5817550.1"/>
    <property type="molecule type" value="Genomic_DNA"/>
</dbReference>
<organism evidence="9 10">
    <name type="scientific">Gossypium arboreum</name>
    <name type="common">Tree cotton</name>
    <name type="synonym">Gossypium nanking</name>
    <dbReference type="NCBI Taxonomy" id="29729"/>
    <lineage>
        <taxon>Eukaryota</taxon>
        <taxon>Viridiplantae</taxon>
        <taxon>Streptophyta</taxon>
        <taxon>Embryophyta</taxon>
        <taxon>Tracheophyta</taxon>
        <taxon>Spermatophyta</taxon>
        <taxon>Magnoliopsida</taxon>
        <taxon>eudicotyledons</taxon>
        <taxon>Gunneridae</taxon>
        <taxon>Pentapetalae</taxon>
        <taxon>rosids</taxon>
        <taxon>malvids</taxon>
        <taxon>Malvales</taxon>
        <taxon>Malvaceae</taxon>
        <taxon>Malvoideae</taxon>
        <taxon>Gossypium</taxon>
    </lineage>
</organism>
<accession>A0ABR0P8K6</accession>
<evidence type="ECO:0000256" key="6">
    <source>
        <dbReference type="SAM" id="MobiDB-lite"/>
    </source>
</evidence>
<dbReference type="PROSITE" id="PS50089">
    <property type="entry name" value="ZF_RING_2"/>
    <property type="match status" value="1"/>
</dbReference>
<dbReference type="Proteomes" id="UP001358586">
    <property type="component" value="Chromosome 7"/>
</dbReference>
<dbReference type="Pfam" id="PF07576">
    <property type="entry name" value="BRAP2"/>
    <property type="match status" value="1"/>
</dbReference>
<reference evidence="9 10" key="1">
    <citation type="submission" date="2023-03" db="EMBL/GenBank/DDBJ databases">
        <title>WGS of Gossypium arboreum.</title>
        <authorList>
            <person name="Yu D."/>
        </authorList>
    </citation>
    <scope>NUCLEOTIDE SEQUENCE [LARGE SCALE GENOMIC DNA]</scope>
    <source>
        <tissue evidence="9">Leaf</tissue>
    </source>
</reference>
<evidence type="ECO:0000256" key="5">
    <source>
        <dbReference type="SAM" id="Coils"/>
    </source>
</evidence>
<protein>
    <recommendedName>
        <fullName evidence="11">BRCA1-associated protein</fullName>
    </recommendedName>
</protein>
<dbReference type="SMART" id="SM00290">
    <property type="entry name" value="ZnF_UBP"/>
    <property type="match status" value="1"/>
</dbReference>
<evidence type="ECO:0000313" key="10">
    <source>
        <dbReference type="Proteomes" id="UP001358586"/>
    </source>
</evidence>
<dbReference type="CDD" id="cd16457">
    <property type="entry name" value="RING-H2_BRAP2"/>
    <property type="match status" value="1"/>
</dbReference>
<comment type="caution">
    <text evidence="9">The sequence shown here is derived from an EMBL/GenBank/DDBJ whole genome shotgun (WGS) entry which is preliminary data.</text>
</comment>
<evidence type="ECO:0000313" key="9">
    <source>
        <dbReference type="EMBL" id="KAK5817550.1"/>
    </source>
</evidence>
<dbReference type="PANTHER" id="PTHR24007">
    <property type="entry name" value="BRCA1-ASSOCIATED PROTEIN"/>
    <property type="match status" value="1"/>
</dbReference>
<evidence type="ECO:0000259" key="8">
    <source>
        <dbReference type="PROSITE" id="PS50271"/>
    </source>
</evidence>
<keyword evidence="5" id="KW-0175">Coiled coil</keyword>
<feature type="compositionally biased region" description="Basic residues" evidence="6">
    <location>
        <begin position="533"/>
        <end position="544"/>
    </location>
</feature>
<feature type="region of interest" description="Disordered" evidence="6">
    <location>
        <begin position="511"/>
        <end position="544"/>
    </location>
</feature>
<dbReference type="Pfam" id="PF02148">
    <property type="entry name" value="zf-UBP"/>
    <property type="match status" value="1"/>
</dbReference>
<evidence type="ECO:0000256" key="4">
    <source>
        <dbReference type="PROSITE-ProRule" id="PRU00502"/>
    </source>
</evidence>